<dbReference type="Gene3D" id="3.40.50.1820">
    <property type="entry name" value="alpha/beta hydrolase"/>
    <property type="match status" value="1"/>
</dbReference>
<dbReference type="InterPro" id="IPR029058">
    <property type="entry name" value="AB_hydrolase_fold"/>
</dbReference>
<gene>
    <name evidence="3" type="ORF">CRENPOLYSF1_190029</name>
</gene>
<dbReference type="AlphaFoldDB" id="A0A1R4H5N2"/>
<evidence type="ECO:0000256" key="1">
    <source>
        <dbReference type="ARBA" id="ARBA00022801"/>
    </source>
</evidence>
<dbReference type="Pfam" id="PF00561">
    <property type="entry name" value="Abhydrolase_1"/>
    <property type="match status" value="1"/>
</dbReference>
<dbReference type="PANTHER" id="PTHR46118">
    <property type="entry name" value="PROTEIN ABHD11"/>
    <property type="match status" value="1"/>
</dbReference>
<feature type="domain" description="AB hydrolase-1" evidence="2">
    <location>
        <begin position="18"/>
        <end position="243"/>
    </location>
</feature>
<dbReference type="PRINTS" id="PR00412">
    <property type="entry name" value="EPOXHYDRLASE"/>
</dbReference>
<evidence type="ECO:0000313" key="4">
    <source>
        <dbReference type="Proteomes" id="UP000195667"/>
    </source>
</evidence>
<dbReference type="PANTHER" id="PTHR46118:SF4">
    <property type="entry name" value="PROTEIN ABHD11"/>
    <property type="match status" value="1"/>
</dbReference>
<name>A0A1R4H5N2_9GAMM</name>
<dbReference type="SUPFAM" id="SSF53474">
    <property type="entry name" value="alpha/beta-Hydrolases"/>
    <property type="match status" value="1"/>
</dbReference>
<proteinExistence type="predicted"/>
<dbReference type="InterPro" id="IPR000073">
    <property type="entry name" value="AB_hydrolase_1"/>
</dbReference>
<dbReference type="InterPro" id="IPR000639">
    <property type="entry name" value="Epox_hydrolase-like"/>
</dbReference>
<protein>
    <submittedName>
        <fullName evidence="3">Alpha/beta hydrolase fold protein</fullName>
    </submittedName>
</protein>
<dbReference type="GO" id="GO:0016787">
    <property type="term" value="F:hydrolase activity"/>
    <property type="evidence" value="ECO:0007669"/>
    <property type="project" value="UniProtKB-KW"/>
</dbReference>
<dbReference type="Proteomes" id="UP000195667">
    <property type="component" value="Unassembled WGS sequence"/>
</dbReference>
<organism evidence="3 4">
    <name type="scientific">Crenothrix polyspora</name>
    <dbReference type="NCBI Taxonomy" id="360316"/>
    <lineage>
        <taxon>Bacteria</taxon>
        <taxon>Pseudomonadati</taxon>
        <taxon>Pseudomonadota</taxon>
        <taxon>Gammaproteobacteria</taxon>
        <taxon>Methylococcales</taxon>
        <taxon>Crenotrichaceae</taxon>
        <taxon>Crenothrix</taxon>
    </lineage>
</organism>
<accession>A0A1R4H5N2</accession>
<sequence>MSNTVDLAFEAFGDTTAPPLLILHGFFASSRNWRSVAQQLADKFHVYVLDMRNHGASPHNPVMDYEVMANDVLQFMDARQIVAAAILGHSMGGKIAMWLALNHPQRVAKLMVVDIAPVSYQHNFAAIIGALTALPLAEVNNRKQAEVLLAENIPELSYRQFLLQNLVLQDGHYGWRVDLAIFAHTAPTIVAFPHTEHVVPFTGKALFIAGADSDFVREKDIKRLFPQANLVFIEHAGHWLHVQQPTVFITVITDFLQQS</sequence>
<evidence type="ECO:0000313" key="3">
    <source>
        <dbReference type="EMBL" id="SJM91341.1"/>
    </source>
</evidence>
<keyword evidence="1 3" id="KW-0378">Hydrolase</keyword>
<dbReference type="RefSeq" id="WP_087142905.1">
    <property type="nucleotide sequence ID" value="NZ_FUKI01000092.1"/>
</dbReference>
<dbReference type="PRINTS" id="PR00111">
    <property type="entry name" value="ABHYDROLASE"/>
</dbReference>
<keyword evidence="4" id="KW-1185">Reference proteome</keyword>
<evidence type="ECO:0000259" key="2">
    <source>
        <dbReference type="Pfam" id="PF00561"/>
    </source>
</evidence>
<reference evidence="4" key="1">
    <citation type="submission" date="2017-02" db="EMBL/GenBank/DDBJ databases">
        <authorList>
            <person name="Daims H."/>
        </authorList>
    </citation>
    <scope>NUCLEOTIDE SEQUENCE [LARGE SCALE GENOMIC DNA]</scope>
</reference>
<dbReference type="OrthoDB" id="9808398at2"/>
<dbReference type="EMBL" id="FUKI01000092">
    <property type="protein sequence ID" value="SJM91341.1"/>
    <property type="molecule type" value="Genomic_DNA"/>
</dbReference>